<evidence type="ECO:0000313" key="2">
    <source>
        <dbReference type="EMBL" id="QHU21957.1"/>
    </source>
</evidence>
<dbReference type="AlphaFoldDB" id="A0A6C0KZ62"/>
<protein>
    <submittedName>
        <fullName evidence="2">Uncharacterized protein</fullName>
    </submittedName>
</protein>
<feature type="region of interest" description="Disordered" evidence="1">
    <location>
        <begin position="73"/>
        <end position="92"/>
    </location>
</feature>
<name>A0A6C0KZ62_9ZZZZ</name>
<evidence type="ECO:0000256" key="1">
    <source>
        <dbReference type="SAM" id="MobiDB-lite"/>
    </source>
</evidence>
<accession>A0A6C0KZ62</accession>
<sequence>MTVPVEAPKRRRRTQRLDKKVATPTIPVAQAAGALAPTAGPVPVPSLSTTTVAGGAKKKVALKIPLPYANSPNTPAPVSVKPKRTTPTQKETKVQIQPTKRKNFTMKRKFVAKKIMVGVDNSNKLRKTRDAITSRVDAMKLPEITAALRAKGLIREHANPPEAMQRSMMKDILNFPTPL</sequence>
<organism evidence="2">
    <name type="scientific">viral metagenome</name>
    <dbReference type="NCBI Taxonomy" id="1070528"/>
    <lineage>
        <taxon>unclassified sequences</taxon>
        <taxon>metagenomes</taxon>
        <taxon>organismal metagenomes</taxon>
    </lineage>
</organism>
<reference evidence="2" key="1">
    <citation type="journal article" date="2020" name="Nature">
        <title>Giant virus diversity and host interactions through global metagenomics.</title>
        <authorList>
            <person name="Schulz F."/>
            <person name="Roux S."/>
            <person name="Paez-Espino D."/>
            <person name="Jungbluth S."/>
            <person name="Walsh D.A."/>
            <person name="Denef V.J."/>
            <person name="McMahon K.D."/>
            <person name="Konstantinidis K.T."/>
            <person name="Eloe-Fadrosh E.A."/>
            <person name="Kyrpides N.C."/>
            <person name="Woyke T."/>
        </authorList>
    </citation>
    <scope>NUCLEOTIDE SEQUENCE</scope>
    <source>
        <strain evidence="2">GVMAG-S-3300013286-35</strain>
    </source>
</reference>
<proteinExistence type="predicted"/>
<dbReference type="EMBL" id="MN740993">
    <property type="protein sequence ID" value="QHU21957.1"/>
    <property type="molecule type" value="Genomic_DNA"/>
</dbReference>
<feature type="region of interest" description="Disordered" evidence="1">
    <location>
        <begin position="1"/>
        <end position="23"/>
    </location>
</feature>